<evidence type="ECO:0000259" key="1">
    <source>
        <dbReference type="PROSITE" id="PS50011"/>
    </source>
</evidence>
<dbReference type="GO" id="GO:0004693">
    <property type="term" value="F:cyclin-dependent protein serine/threonine kinase activity"/>
    <property type="evidence" value="ECO:0007669"/>
    <property type="project" value="UniProtKB-EC"/>
</dbReference>
<dbReference type="AlphaFoldDB" id="B6AJT6"/>
<reference evidence="2" key="1">
    <citation type="submission" date="2008-06" db="EMBL/GenBank/DDBJ databases">
        <authorList>
            <person name="Lorenzi H."/>
            <person name="Inman J."/>
            <person name="Miller J."/>
            <person name="Schobel S."/>
            <person name="Amedeo P."/>
            <person name="Caler E.V."/>
            <person name="da Silva J."/>
        </authorList>
    </citation>
    <scope>NUCLEOTIDE SEQUENCE [LARGE SCALE GENOMIC DNA]</scope>
    <source>
        <strain evidence="2">RN66</strain>
    </source>
</reference>
<feature type="domain" description="Protein kinase" evidence="1">
    <location>
        <begin position="13"/>
        <end position="352"/>
    </location>
</feature>
<evidence type="ECO:0000313" key="3">
    <source>
        <dbReference type="Proteomes" id="UP000001460"/>
    </source>
</evidence>
<dbReference type="InterPro" id="IPR011009">
    <property type="entry name" value="Kinase-like_dom_sf"/>
</dbReference>
<dbReference type="PANTHER" id="PTHR44167:SF24">
    <property type="entry name" value="SERINE_THREONINE-PROTEIN KINASE CHK2"/>
    <property type="match status" value="1"/>
</dbReference>
<dbReference type="Pfam" id="PF00069">
    <property type="entry name" value="Pkinase"/>
    <property type="match status" value="1"/>
</dbReference>
<dbReference type="OrthoDB" id="541276at2759"/>
<keyword evidence="3" id="KW-1185">Reference proteome</keyword>
<dbReference type="RefSeq" id="XP_002142826.1">
    <property type="nucleotide sequence ID" value="XM_002142790.1"/>
</dbReference>
<dbReference type="Proteomes" id="UP000001460">
    <property type="component" value="Unassembled WGS sequence"/>
</dbReference>
<organism evidence="2 3">
    <name type="scientific">Cryptosporidium muris (strain RN66)</name>
    <dbReference type="NCBI Taxonomy" id="441375"/>
    <lineage>
        <taxon>Eukaryota</taxon>
        <taxon>Sar</taxon>
        <taxon>Alveolata</taxon>
        <taxon>Apicomplexa</taxon>
        <taxon>Conoidasida</taxon>
        <taxon>Coccidia</taxon>
        <taxon>Eucoccidiorida</taxon>
        <taxon>Eimeriorina</taxon>
        <taxon>Cryptosporidiidae</taxon>
        <taxon>Cryptosporidium</taxon>
    </lineage>
</organism>
<keyword evidence="2" id="KW-0808">Transferase</keyword>
<dbReference type="GO" id="GO:0005737">
    <property type="term" value="C:cytoplasm"/>
    <property type="evidence" value="ECO:0007669"/>
    <property type="project" value="TreeGrafter"/>
</dbReference>
<dbReference type="EMBL" id="DS989740">
    <property type="protein sequence ID" value="EEA08477.1"/>
    <property type="molecule type" value="Genomic_DNA"/>
</dbReference>
<dbReference type="InterPro" id="IPR008271">
    <property type="entry name" value="Ser/Thr_kinase_AS"/>
</dbReference>
<dbReference type="SUPFAM" id="SSF56112">
    <property type="entry name" value="Protein kinase-like (PK-like)"/>
    <property type="match status" value="1"/>
</dbReference>
<evidence type="ECO:0000313" key="2">
    <source>
        <dbReference type="EMBL" id="EEA08477.1"/>
    </source>
</evidence>
<accession>B6AJT6</accession>
<dbReference type="PANTHER" id="PTHR44167">
    <property type="entry name" value="OVARIAN-SPECIFIC SERINE/THREONINE-PROTEIN KINASE LOK-RELATED"/>
    <property type="match status" value="1"/>
</dbReference>
<dbReference type="GeneID" id="6997976"/>
<dbReference type="EC" id="2.7.11.22" evidence="2"/>
<keyword evidence="2" id="KW-0418">Kinase</keyword>
<dbReference type="PROSITE" id="PS00108">
    <property type="entry name" value="PROTEIN_KINASE_ST"/>
    <property type="match status" value="1"/>
</dbReference>
<sequence length="357" mass="41335">MKLDDLCIINGEYKLLYILGRGAYGTVYKAVKIDNKEPKMTSNREDINNLDYNLRSNNKYISKKEYTYELSIPKYYAIKVFDKKLTNKGIHPSILREIGLLKELHEYNFDGIIRLEQIVVCDQRICAVYEYGGSTLQSYIEKNANNLNLIDGIYISYQIIKSVNFLHSIGIVHRDLKPENILFNENTKIVKIADFGLARTIRNNNNINFTVDVATLYYKPPELLSFNTNNKLICPYAVDCWTIGVVILELFTILCKNSKNKSYLSYNTRSSLSKANTNTWLPIFFGGNEVAVCNEIYKLLNISCQFHILKDTLKPLKERFPDIFNLIFQLLQIEPKERCNCEYAKFVVEKIINNLTS</sequence>
<proteinExistence type="predicted"/>
<dbReference type="GO" id="GO:0044773">
    <property type="term" value="P:mitotic DNA damage checkpoint signaling"/>
    <property type="evidence" value="ECO:0007669"/>
    <property type="project" value="TreeGrafter"/>
</dbReference>
<dbReference type="eggNOG" id="KOG0593">
    <property type="taxonomic scope" value="Eukaryota"/>
</dbReference>
<dbReference type="PROSITE" id="PS50011">
    <property type="entry name" value="PROTEIN_KINASE_DOM"/>
    <property type="match status" value="1"/>
</dbReference>
<dbReference type="STRING" id="441375.B6AJT6"/>
<dbReference type="OMA" id="GINIFFQ"/>
<protein>
    <submittedName>
        <fullName evidence="2">Protein kinase domain-containing protein</fullName>
        <ecNumber evidence="2">2.7.11.22</ecNumber>
    </submittedName>
</protein>
<dbReference type="InterPro" id="IPR000719">
    <property type="entry name" value="Prot_kinase_dom"/>
</dbReference>
<name>B6AJT6_CRYMR</name>
<dbReference type="GO" id="GO:0005634">
    <property type="term" value="C:nucleus"/>
    <property type="evidence" value="ECO:0007669"/>
    <property type="project" value="TreeGrafter"/>
</dbReference>
<gene>
    <name evidence="2" type="ORF">CMU_003070</name>
</gene>
<dbReference type="Gene3D" id="1.10.510.10">
    <property type="entry name" value="Transferase(Phosphotransferase) domain 1"/>
    <property type="match status" value="1"/>
</dbReference>
<dbReference type="VEuPathDB" id="CryptoDB:CMU_003070"/>
<dbReference type="Gene3D" id="3.30.200.20">
    <property type="entry name" value="Phosphorylase Kinase, domain 1"/>
    <property type="match status" value="1"/>
</dbReference>
<dbReference type="SMART" id="SM00220">
    <property type="entry name" value="S_TKc"/>
    <property type="match status" value="1"/>
</dbReference>
<dbReference type="GO" id="GO:0005524">
    <property type="term" value="F:ATP binding"/>
    <property type="evidence" value="ECO:0007669"/>
    <property type="project" value="InterPro"/>
</dbReference>